<dbReference type="PROSITE" id="PS50966">
    <property type="entry name" value="ZF_SWIM"/>
    <property type="match status" value="1"/>
</dbReference>
<organism evidence="3 4">
    <name type="scientific">Haloactinospora alba</name>
    <dbReference type="NCBI Taxonomy" id="405555"/>
    <lineage>
        <taxon>Bacteria</taxon>
        <taxon>Bacillati</taxon>
        <taxon>Actinomycetota</taxon>
        <taxon>Actinomycetes</taxon>
        <taxon>Streptosporangiales</taxon>
        <taxon>Nocardiopsidaceae</taxon>
        <taxon>Haloactinospora</taxon>
    </lineage>
</organism>
<evidence type="ECO:0000313" key="4">
    <source>
        <dbReference type="Proteomes" id="UP000317422"/>
    </source>
</evidence>
<reference evidence="3 4" key="1">
    <citation type="submission" date="2019-06" db="EMBL/GenBank/DDBJ databases">
        <title>Sequencing the genomes of 1000 actinobacteria strains.</title>
        <authorList>
            <person name="Klenk H.-P."/>
        </authorList>
    </citation>
    <scope>NUCLEOTIDE SEQUENCE [LARGE SCALE GENOMIC DNA]</scope>
    <source>
        <strain evidence="3 4">DSM 45015</strain>
    </source>
</reference>
<dbReference type="InterPro" id="IPR007527">
    <property type="entry name" value="Znf_SWIM"/>
</dbReference>
<dbReference type="GO" id="GO:0008270">
    <property type="term" value="F:zinc ion binding"/>
    <property type="evidence" value="ECO:0007669"/>
    <property type="project" value="UniProtKB-KW"/>
</dbReference>
<dbReference type="Proteomes" id="UP000317422">
    <property type="component" value="Unassembled WGS sequence"/>
</dbReference>
<feature type="domain" description="SWIM-type" evidence="2">
    <location>
        <begin position="52"/>
        <end position="87"/>
    </location>
</feature>
<gene>
    <name evidence="3" type="ORF">FHX37_2551</name>
</gene>
<evidence type="ECO:0000256" key="1">
    <source>
        <dbReference type="PROSITE-ProRule" id="PRU00325"/>
    </source>
</evidence>
<accession>A0A543NL87</accession>
<dbReference type="OrthoDB" id="3677745at2"/>
<sequence length="235" mass="24798">MAAHAFSIDDIRAAAPTDAFDRGNKHHDDGRVRRLRADPGRVSALVEDGEDHAVRLRWETDTPSGACSCSAGAGWCDHAVALALAWLDGSDGDARTSAAAETPESPDLTGFLNSEDPTWLAEQLARVAGEDPVVWVRLAAASGSEAAVPAARDLLDEAVLGYRPGLPDGTPAGGEARLERAIGLLDELLDYGFADRVGELATDAAALHARRYPDASGDHAERLRKLAATAEELDQ</sequence>
<name>A0A543NL87_9ACTN</name>
<dbReference type="EMBL" id="VFQC01000001">
    <property type="protein sequence ID" value="TQN32576.1"/>
    <property type="molecule type" value="Genomic_DNA"/>
</dbReference>
<evidence type="ECO:0000313" key="3">
    <source>
        <dbReference type="EMBL" id="TQN32576.1"/>
    </source>
</evidence>
<proteinExistence type="predicted"/>
<dbReference type="AlphaFoldDB" id="A0A543NL87"/>
<keyword evidence="1" id="KW-0863">Zinc-finger</keyword>
<evidence type="ECO:0000259" key="2">
    <source>
        <dbReference type="PROSITE" id="PS50966"/>
    </source>
</evidence>
<comment type="caution">
    <text evidence="3">The sequence shown here is derived from an EMBL/GenBank/DDBJ whole genome shotgun (WGS) entry which is preliminary data.</text>
</comment>
<keyword evidence="4" id="KW-1185">Reference proteome</keyword>
<dbReference type="RefSeq" id="WP_141924050.1">
    <property type="nucleotide sequence ID" value="NZ_VFQC01000001.1"/>
</dbReference>
<keyword evidence="1" id="KW-0479">Metal-binding</keyword>
<protein>
    <recommendedName>
        <fullName evidence="2">SWIM-type domain-containing protein</fullName>
    </recommendedName>
</protein>
<keyword evidence="1" id="KW-0862">Zinc</keyword>